<accession>A0A1N7G1L5</accession>
<organism evidence="2 3">
    <name type="scientific">Natronorubrum daqingense</name>
    <dbReference type="NCBI Taxonomy" id="588898"/>
    <lineage>
        <taxon>Archaea</taxon>
        <taxon>Methanobacteriati</taxon>
        <taxon>Methanobacteriota</taxon>
        <taxon>Stenosarchaea group</taxon>
        <taxon>Halobacteria</taxon>
        <taxon>Halobacteriales</taxon>
        <taxon>Natrialbaceae</taxon>
        <taxon>Natronorubrum</taxon>
    </lineage>
</organism>
<evidence type="ECO:0000313" key="1">
    <source>
        <dbReference type="EMBL" id="APX98634.1"/>
    </source>
</evidence>
<keyword evidence="3" id="KW-1185">Reference proteome</keyword>
<evidence type="ECO:0000313" key="3">
    <source>
        <dbReference type="Proteomes" id="UP000185687"/>
    </source>
</evidence>
<evidence type="ECO:0000313" key="2">
    <source>
        <dbReference type="EMBL" id="SIS06457.1"/>
    </source>
</evidence>
<evidence type="ECO:0000313" key="4">
    <source>
        <dbReference type="Proteomes" id="UP000187321"/>
    </source>
</evidence>
<dbReference type="EMBL" id="FTNP01000008">
    <property type="protein sequence ID" value="SIS06457.1"/>
    <property type="molecule type" value="Genomic_DNA"/>
</dbReference>
<name>A0A1N7G1L5_9EURY</name>
<reference evidence="2 3" key="2">
    <citation type="submission" date="2017-01" db="EMBL/GenBank/DDBJ databases">
        <authorList>
            <person name="Mah S.A."/>
            <person name="Swanson W.J."/>
            <person name="Moy G.W."/>
            <person name="Vacquier V.D."/>
        </authorList>
    </citation>
    <scope>NUCLEOTIDE SEQUENCE [LARGE SCALE GENOMIC DNA]</scope>
    <source>
        <strain evidence="2 3">CGMCC 1.8909</strain>
    </source>
</reference>
<dbReference type="Proteomes" id="UP000185687">
    <property type="component" value="Unassembled WGS sequence"/>
</dbReference>
<dbReference type="EMBL" id="CP019329">
    <property type="protein sequence ID" value="APX98634.1"/>
    <property type="molecule type" value="Genomic_DNA"/>
</dbReference>
<sequence length="95" mass="10589">MDAIPVDGELVSKTRGTVANALTGEPEETEIRAYHNSERSVLLIERRKSHANLVATFDILDDSIVRSRVPTHWHTELVLRAVVALGFETVKAPDR</sequence>
<protein>
    <submittedName>
        <fullName evidence="2">Uncharacterized protein</fullName>
    </submittedName>
</protein>
<reference evidence="1 4" key="1">
    <citation type="submission" date="2017-01" db="EMBL/GenBank/DDBJ databases">
        <title>Complete genome sequence of Haloterrigena daqingensis type strain (JX313T).</title>
        <authorList>
            <person name="Shuang W."/>
        </authorList>
    </citation>
    <scope>NUCLEOTIDE SEQUENCE [LARGE SCALE GENOMIC DNA]</scope>
    <source>
        <strain evidence="4">JX313</strain>
        <strain evidence="1">JX313T</strain>
        <plasmid evidence="4">Plasmid unnamed2</plasmid>
        <plasmid evidence="1">unnamed2</plasmid>
    </source>
</reference>
<keyword evidence="1" id="KW-0614">Plasmid</keyword>
<geneLocation type="plasmid" evidence="1">
    <name>unnamed2</name>
</geneLocation>
<proteinExistence type="predicted"/>
<dbReference type="KEGG" id="hda:BB347_18250"/>
<dbReference type="AlphaFoldDB" id="A0A1N7G1L5"/>
<dbReference type="Proteomes" id="UP000187321">
    <property type="component" value="Plasmid unnamed2"/>
</dbReference>
<gene>
    <name evidence="1" type="ORF">BB347_18250</name>
    <name evidence="2" type="ORF">SAMN05421809_3666</name>
</gene>